<evidence type="ECO:0000256" key="1">
    <source>
        <dbReference type="SAM" id="Phobius"/>
    </source>
</evidence>
<dbReference type="PANTHER" id="PTHR38138:SF1">
    <property type="entry name" value="ARCHAEAL TYPE IV PILIN N-TERMINAL DOMAIN-CONTAINING PROTEIN"/>
    <property type="match status" value="1"/>
</dbReference>
<dbReference type="Proteomes" id="UP001500194">
    <property type="component" value="Unassembled WGS sequence"/>
</dbReference>
<protein>
    <submittedName>
        <fullName evidence="3">Type IV pilin</fullName>
    </submittedName>
</protein>
<keyword evidence="1" id="KW-0472">Membrane</keyword>
<dbReference type="InterPro" id="IPR013373">
    <property type="entry name" value="Flagellin/pilin_N_arc"/>
</dbReference>
<keyword evidence="1" id="KW-0812">Transmembrane</keyword>
<name>A0AAV3T1M8_9EURY</name>
<dbReference type="PANTHER" id="PTHR38138">
    <property type="entry name" value="VNG6441H"/>
    <property type="match status" value="1"/>
</dbReference>
<dbReference type="Pfam" id="PF07790">
    <property type="entry name" value="Pilin_N"/>
    <property type="match status" value="1"/>
</dbReference>
<evidence type="ECO:0000313" key="4">
    <source>
        <dbReference type="Proteomes" id="UP001500194"/>
    </source>
</evidence>
<dbReference type="RefSeq" id="WP_227260936.1">
    <property type="nucleotide sequence ID" value="NZ_BAAADU010000002.1"/>
</dbReference>
<gene>
    <name evidence="3" type="ORF">GCM10009019_13760</name>
</gene>
<evidence type="ECO:0000259" key="2">
    <source>
        <dbReference type="Pfam" id="PF07790"/>
    </source>
</evidence>
<feature type="domain" description="Archaeal Type IV pilin N-terminal" evidence="2">
    <location>
        <begin position="13"/>
        <end position="95"/>
    </location>
</feature>
<dbReference type="EMBL" id="BAAADU010000002">
    <property type="protein sequence ID" value="GAA0651940.1"/>
    <property type="molecule type" value="Genomic_DNA"/>
</dbReference>
<dbReference type="GeneID" id="68573951"/>
<keyword evidence="4" id="KW-1185">Reference proteome</keyword>
<dbReference type="AlphaFoldDB" id="A0AAV3T1M8"/>
<feature type="transmembrane region" description="Helical" evidence="1">
    <location>
        <begin position="18"/>
        <end position="40"/>
    </location>
</feature>
<evidence type="ECO:0000313" key="3">
    <source>
        <dbReference type="EMBL" id="GAA0651940.1"/>
    </source>
</evidence>
<accession>A0AAV3T1M8</accession>
<dbReference type="NCBIfam" id="TIGR02537">
    <property type="entry name" value="arch_flag_Nterm"/>
    <property type="match status" value="1"/>
</dbReference>
<dbReference type="InterPro" id="IPR012859">
    <property type="entry name" value="Pilin_N_archaeal"/>
</dbReference>
<keyword evidence="1" id="KW-1133">Transmembrane helix</keyword>
<organism evidence="3 4">
    <name type="scientific">Salarchaeum japonicum</name>
    <dbReference type="NCBI Taxonomy" id="555573"/>
    <lineage>
        <taxon>Archaea</taxon>
        <taxon>Methanobacteriati</taxon>
        <taxon>Methanobacteriota</taxon>
        <taxon>Stenosarchaea group</taxon>
        <taxon>Halobacteria</taxon>
        <taxon>Halobacteriales</taxon>
        <taxon>Halobacteriaceae</taxon>
    </lineage>
</organism>
<comment type="caution">
    <text evidence="3">The sequence shown here is derived from an EMBL/GenBank/DDBJ whole genome shotgun (WGS) entry which is preliminary data.</text>
</comment>
<reference evidence="3 4" key="1">
    <citation type="journal article" date="2019" name="Int. J. Syst. Evol. Microbiol.">
        <title>The Global Catalogue of Microorganisms (GCM) 10K type strain sequencing project: providing services to taxonomists for standard genome sequencing and annotation.</title>
        <authorList>
            <consortium name="The Broad Institute Genomics Platform"/>
            <consortium name="The Broad Institute Genome Sequencing Center for Infectious Disease"/>
            <person name="Wu L."/>
            <person name="Ma J."/>
        </authorList>
    </citation>
    <scope>NUCLEOTIDE SEQUENCE [LARGE SCALE GENOMIC DNA]</scope>
    <source>
        <strain evidence="3 4">JCM 16327</strain>
    </source>
</reference>
<proteinExistence type="predicted"/>
<sequence>MKLEIPSIDADERGVSPVIGVILMVAITVILAAVIGAFVLNLGQDIQQTAPTASIGAVDAGDQLNDSEPDTVLYVNHQQGDSIEKSNLRITVTNESGAQIADITWNSDTGSWDAGTNSELNISTDLTDNSFDAGDQLVLNEISGNNVSAGEFTVQIIDTESGSTVASPTASVE</sequence>